<dbReference type="InterPro" id="IPR036259">
    <property type="entry name" value="MFS_trans_sf"/>
</dbReference>
<dbReference type="Gene3D" id="1.20.1250.20">
    <property type="entry name" value="MFS general substrate transporter like domains"/>
    <property type="match status" value="2"/>
</dbReference>
<keyword evidence="4 6" id="KW-1133">Transmembrane helix</keyword>
<feature type="transmembrane region" description="Helical" evidence="6">
    <location>
        <begin position="239"/>
        <end position="263"/>
    </location>
</feature>
<evidence type="ECO:0000256" key="5">
    <source>
        <dbReference type="ARBA" id="ARBA00023136"/>
    </source>
</evidence>
<comment type="subcellular location">
    <subcellularLocation>
        <location evidence="1">Cell membrane</location>
        <topology evidence="1">Multi-pass membrane protein</topology>
    </subcellularLocation>
</comment>
<comment type="caution">
    <text evidence="8">The sequence shown here is derived from an EMBL/GenBank/DDBJ whole genome shotgun (WGS) entry which is preliminary data.</text>
</comment>
<name>A0ABQ3GMB2_9MICC</name>
<evidence type="ECO:0000313" key="9">
    <source>
        <dbReference type="Proteomes" id="UP000642819"/>
    </source>
</evidence>
<feature type="transmembrane region" description="Helical" evidence="6">
    <location>
        <begin position="303"/>
        <end position="324"/>
    </location>
</feature>
<proteinExistence type="predicted"/>
<evidence type="ECO:0000256" key="6">
    <source>
        <dbReference type="SAM" id="Phobius"/>
    </source>
</evidence>
<feature type="transmembrane region" description="Helical" evidence="6">
    <location>
        <begin position="269"/>
        <end position="291"/>
    </location>
</feature>
<organism evidence="8 9">
    <name type="scientific">Zhihengliuella salsuginis</name>
    <dbReference type="NCBI Taxonomy" id="578222"/>
    <lineage>
        <taxon>Bacteria</taxon>
        <taxon>Bacillati</taxon>
        <taxon>Actinomycetota</taxon>
        <taxon>Actinomycetes</taxon>
        <taxon>Micrococcales</taxon>
        <taxon>Micrococcaceae</taxon>
        <taxon>Zhihengliuella</taxon>
    </lineage>
</organism>
<dbReference type="PANTHER" id="PTHR23513">
    <property type="entry name" value="INTEGRAL MEMBRANE EFFLUX PROTEIN-RELATED"/>
    <property type="match status" value="1"/>
</dbReference>
<dbReference type="EMBL" id="BMXK01000013">
    <property type="protein sequence ID" value="GHD12416.1"/>
    <property type="molecule type" value="Genomic_DNA"/>
</dbReference>
<keyword evidence="5 6" id="KW-0472">Membrane</keyword>
<evidence type="ECO:0000256" key="3">
    <source>
        <dbReference type="ARBA" id="ARBA00022692"/>
    </source>
</evidence>
<feature type="transmembrane region" description="Helical" evidence="6">
    <location>
        <begin position="175"/>
        <end position="194"/>
    </location>
</feature>
<keyword evidence="2" id="KW-1003">Cell membrane</keyword>
<dbReference type="PROSITE" id="PS50850">
    <property type="entry name" value="MFS"/>
    <property type="match status" value="1"/>
</dbReference>
<dbReference type="SUPFAM" id="SSF103473">
    <property type="entry name" value="MFS general substrate transporter"/>
    <property type="match status" value="1"/>
</dbReference>
<dbReference type="InterPro" id="IPR020846">
    <property type="entry name" value="MFS_dom"/>
</dbReference>
<dbReference type="Proteomes" id="UP000642819">
    <property type="component" value="Unassembled WGS sequence"/>
</dbReference>
<feature type="transmembrane region" description="Helical" evidence="6">
    <location>
        <begin position="56"/>
        <end position="76"/>
    </location>
</feature>
<evidence type="ECO:0000256" key="4">
    <source>
        <dbReference type="ARBA" id="ARBA00022989"/>
    </source>
</evidence>
<keyword evidence="3 6" id="KW-0812">Transmembrane</keyword>
<dbReference type="Pfam" id="PF07690">
    <property type="entry name" value="MFS_1"/>
    <property type="match status" value="1"/>
</dbReference>
<sequence length="416" mass="42487">MDSTANTAAGSQTGPSLRRRLYLSNGADIAGRSLADYVVDVVAVTALGATAMQMGALNILQTLPMMLLAVPIGVLIDRRPTIGPLIGSQMLRAILVAVLVVVASADALTLLWIAAFVLLSSLLATFAEAGQAKAVLRASARGHVGGAYGVLQASDSAAGIIVPAGAGILLTQAGAPTALAVSAALALVGGLSLLTRAWQSKPHGGEAAVDEPSMTGVAAFAREAGEGFAVIWKNRRLRYLTAASFLLGGGLAAYSAIEAIYVLRDLGVAVVEFGVIVSAGAAGGLIGSVASGPFARRFGRLRLTRVTFIFTILCALLLFVPLMYPRVAVPVLALQFFLWGVFVVANNVQVAALVVETVPESAVGRVIATRRTVTMASILLGSLLGGALAGAVGTTWVLVLFVALLTGAAICAFRAD</sequence>
<feature type="transmembrane region" description="Helical" evidence="6">
    <location>
        <begin position="336"/>
        <end position="355"/>
    </location>
</feature>
<dbReference type="InterPro" id="IPR011701">
    <property type="entry name" value="MFS"/>
</dbReference>
<evidence type="ECO:0000256" key="1">
    <source>
        <dbReference type="ARBA" id="ARBA00004651"/>
    </source>
</evidence>
<accession>A0ABQ3GMB2</accession>
<evidence type="ECO:0000256" key="2">
    <source>
        <dbReference type="ARBA" id="ARBA00022475"/>
    </source>
</evidence>
<feature type="domain" description="Major facilitator superfamily (MFS) profile" evidence="7">
    <location>
        <begin position="236"/>
        <end position="416"/>
    </location>
</feature>
<gene>
    <name evidence="8" type="ORF">GCM10008096_27770</name>
</gene>
<evidence type="ECO:0000313" key="8">
    <source>
        <dbReference type="EMBL" id="GHD12416.1"/>
    </source>
</evidence>
<feature type="transmembrane region" description="Helical" evidence="6">
    <location>
        <begin position="367"/>
        <end position="389"/>
    </location>
</feature>
<evidence type="ECO:0000259" key="7">
    <source>
        <dbReference type="PROSITE" id="PS50850"/>
    </source>
</evidence>
<protein>
    <recommendedName>
        <fullName evidence="7">Major facilitator superfamily (MFS) profile domain-containing protein</fullName>
    </recommendedName>
</protein>
<dbReference type="RefSeq" id="WP_189351207.1">
    <property type="nucleotide sequence ID" value="NZ_BMXK01000013.1"/>
</dbReference>
<dbReference type="PANTHER" id="PTHR23513:SF6">
    <property type="entry name" value="MAJOR FACILITATOR SUPERFAMILY ASSOCIATED DOMAIN-CONTAINING PROTEIN"/>
    <property type="match status" value="1"/>
</dbReference>
<reference evidence="9" key="1">
    <citation type="journal article" date="2019" name="Int. J. Syst. Evol. Microbiol.">
        <title>The Global Catalogue of Microorganisms (GCM) 10K type strain sequencing project: providing services to taxonomists for standard genome sequencing and annotation.</title>
        <authorList>
            <consortium name="The Broad Institute Genomics Platform"/>
            <consortium name="The Broad Institute Genome Sequencing Center for Infectious Disease"/>
            <person name="Wu L."/>
            <person name="Ma J."/>
        </authorList>
    </citation>
    <scope>NUCLEOTIDE SEQUENCE [LARGE SCALE GENOMIC DNA]</scope>
    <source>
        <strain evidence="9">KCTC 19466</strain>
    </source>
</reference>
<keyword evidence="9" id="KW-1185">Reference proteome</keyword>